<gene>
    <name evidence="1" type="ORF">FGO68_gene13935</name>
</gene>
<evidence type="ECO:0000313" key="2">
    <source>
        <dbReference type="Proteomes" id="UP000785679"/>
    </source>
</evidence>
<accession>A0A8J8T7D9</accession>
<comment type="caution">
    <text evidence="1">The sequence shown here is derived from an EMBL/GenBank/DDBJ whole genome shotgun (WGS) entry which is preliminary data.</text>
</comment>
<evidence type="ECO:0000313" key="1">
    <source>
        <dbReference type="EMBL" id="TNV84063.1"/>
    </source>
</evidence>
<protein>
    <submittedName>
        <fullName evidence="1">Uncharacterized protein</fullName>
    </submittedName>
</protein>
<dbReference type="Proteomes" id="UP000785679">
    <property type="component" value="Unassembled WGS sequence"/>
</dbReference>
<reference evidence="1" key="1">
    <citation type="submission" date="2019-06" db="EMBL/GenBank/DDBJ databases">
        <authorList>
            <person name="Zheng W."/>
        </authorList>
    </citation>
    <scope>NUCLEOTIDE SEQUENCE</scope>
    <source>
        <strain evidence="1">QDHG01</strain>
    </source>
</reference>
<proteinExistence type="predicted"/>
<dbReference type="AlphaFoldDB" id="A0A8J8T7D9"/>
<dbReference type="EMBL" id="RRYP01003180">
    <property type="protein sequence ID" value="TNV84063.1"/>
    <property type="molecule type" value="Genomic_DNA"/>
</dbReference>
<keyword evidence="2" id="KW-1185">Reference proteome</keyword>
<name>A0A8J8T7D9_HALGN</name>
<sequence>MACIHITCNYNLVPIYLHGPHIFQAVHKSHFRTHHHNSNFHPCRDLYLMRKMCGQFFESLFNICKGFSQRLID</sequence>
<organism evidence="1 2">
    <name type="scientific">Halteria grandinella</name>
    <dbReference type="NCBI Taxonomy" id="5974"/>
    <lineage>
        <taxon>Eukaryota</taxon>
        <taxon>Sar</taxon>
        <taxon>Alveolata</taxon>
        <taxon>Ciliophora</taxon>
        <taxon>Intramacronucleata</taxon>
        <taxon>Spirotrichea</taxon>
        <taxon>Stichotrichia</taxon>
        <taxon>Sporadotrichida</taxon>
        <taxon>Halteriidae</taxon>
        <taxon>Halteria</taxon>
    </lineage>
</organism>